<dbReference type="PANTHER" id="PTHR37231:SF2">
    <property type="entry name" value="EXPRESSED PROTEIN"/>
    <property type="match status" value="1"/>
</dbReference>
<dbReference type="PANTHER" id="PTHR37231">
    <property type="entry name" value="EXPRESSED PROTEIN"/>
    <property type="match status" value="1"/>
</dbReference>
<protein>
    <submittedName>
        <fullName evidence="2">Uncharacterized protein</fullName>
    </submittedName>
</protein>
<keyword evidence="1" id="KW-1133">Transmembrane helix</keyword>
<gene>
    <name evidence="2" type="ORF">FCM35_KLT22387</name>
</gene>
<evidence type="ECO:0000256" key="1">
    <source>
        <dbReference type="SAM" id="Phobius"/>
    </source>
</evidence>
<name>A0A833QGH3_9POAL</name>
<dbReference type="EMBL" id="SWLB01000178">
    <property type="protein sequence ID" value="KAF3319988.1"/>
    <property type="molecule type" value="Genomic_DNA"/>
</dbReference>
<comment type="caution">
    <text evidence="2">The sequence shown here is derived from an EMBL/GenBank/DDBJ whole genome shotgun (WGS) entry which is preliminary data.</text>
</comment>
<feature type="transmembrane region" description="Helical" evidence="1">
    <location>
        <begin position="98"/>
        <end position="116"/>
    </location>
</feature>
<keyword evidence="1" id="KW-0472">Membrane</keyword>
<organism evidence="2 3">
    <name type="scientific">Carex littledalei</name>
    <dbReference type="NCBI Taxonomy" id="544730"/>
    <lineage>
        <taxon>Eukaryota</taxon>
        <taxon>Viridiplantae</taxon>
        <taxon>Streptophyta</taxon>
        <taxon>Embryophyta</taxon>
        <taxon>Tracheophyta</taxon>
        <taxon>Spermatophyta</taxon>
        <taxon>Magnoliopsida</taxon>
        <taxon>Liliopsida</taxon>
        <taxon>Poales</taxon>
        <taxon>Cyperaceae</taxon>
        <taxon>Cyperoideae</taxon>
        <taxon>Cariceae</taxon>
        <taxon>Carex</taxon>
        <taxon>Carex subgen. Euthyceras</taxon>
    </lineage>
</organism>
<accession>A0A833QGH3</accession>
<dbReference type="Proteomes" id="UP000623129">
    <property type="component" value="Unassembled WGS sequence"/>
</dbReference>
<evidence type="ECO:0000313" key="2">
    <source>
        <dbReference type="EMBL" id="KAF3319988.1"/>
    </source>
</evidence>
<feature type="transmembrane region" description="Helical" evidence="1">
    <location>
        <begin position="128"/>
        <end position="153"/>
    </location>
</feature>
<feature type="transmembrane region" description="Helical" evidence="1">
    <location>
        <begin position="56"/>
        <end position="78"/>
    </location>
</feature>
<dbReference type="AlphaFoldDB" id="A0A833QGH3"/>
<keyword evidence="3" id="KW-1185">Reference proteome</keyword>
<dbReference type="OrthoDB" id="2015857at2759"/>
<evidence type="ECO:0000313" key="3">
    <source>
        <dbReference type="Proteomes" id="UP000623129"/>
    </source>
</evidence>
<proteinExistence type="predicted"/>
<keyword evidence="1" id="KW-0812">Transmembrane</keyword>
<sequence>MAMASLSPLRPILRPPLNQHPLNRLYSCSLHHSPRPSLLCKAKEDPTTSTSSSSPLSLGIAVSGLVASPVIAFSLYTLKTTGCGLPPGPGGSIGALEGVSYLIVAGIVVWSIVTKVRTGSGLPAGPFGLLGAAEGLAYLTLVGIVVVFGLQIYETRSLLDPLPPEQCFGYELYY</sequence>
<reference evidence="2" key="1">
    <citation type="submission" date="2020-01" db="EMBL/GenBank/DDBJ databases">
        <title>Genome sequence of Kobresia littledalei, the first chromosome-level genome in the family Cyperaceae.</title>
        <authorList>
            <person name="Qu G."/>
        </authorList>
    </citation>
    <scope>NUCLEOTIDE SEQUENCE</scope>
    <source>
        <strain evidence="2">C.B.Clarke</strain>
        <tissue evidence="2">Leaf</tissue>
    </source>
</reference>